<dbReference type="Proteomes" id="UP000265768">
    <property type="component" value="Unassembled WGS sequence"/>
</dbReference>
<name>A0A3A4A5M3_9ACTN</name>
<keyword evidence="2" id="KW-1185">Reference proteome</keyword>
<protein>
    <submittedName>
        <fullName evidence="1">Uncharacterized protein</fullName>
    </submittedName>
</protein>
<comment type="caution">
    <text evidence="1">The sequence shown here is derived from an EMBL/GenBank/DDBJ whole genome shotgun (WGS) entry which is preliminary data.</text>
</comment>
<sequence length="65" mass="7248">MPPGWTRPRRTPGGRYFSDRVHLFDPSQEMADCLSIVHAPDLDALATRAADLEHRARRAASGPLH</sequence>
<organism evidence="1 2">
    <name type="scientific">Bailinhaonella thermotolerans</name>
    <dbReference type="NCBI Taxonomy" id="1070861"/>
    <lineage>
        <taxon>Bacteria</taxon>
        <taxon>Bacillati</taxon>
        <taxon>Actinomycetota</taxon>
        <taxon>Actinomycetes</taxon>
        <taxon>Streptosporangiales</taxon>
        <taxon>Streptosporangiaceae</taxon>
        <taxon>Bailinhaonella</taxon>
    </lineage>
</organism>
<accession>A0A3A4A5M3</accession>
<proteinExistence type="predicted"/>
<reference evidence="1 2" key="1">
    <citation type="submission" date="2018-09" db="EMBL/GenBank/DDBJ databases">
        <title>YIM 75507 draft genome.</title>
        <authorList>
            <person name="Tang S."/>
            <person name="Feng Y."/>
        </authorList>
    </citation>
    <scope>NUCLEOTIDE SEQUENCE [LARGE SCALE GENOMIC DNA]</scope>
    <source>
        <strain evidence="1 2">YIM 75507</strain>
    </source>
</reference>
<dbReference type="AlphaFoldDB" id="A0A3A4A5M3"/>
<dbReference type="EMBL" id="QZEY01000019">
    <property type="protein sequence ID" value="RJL23201.1"/>
    <property type="molecule type" value="Genomic_DNA"/>
</dbReference>
<evidence type="ECO:0000313" key="1">
    <source>
        <dbReference type="EMBL" id="RJL23201.1"/>
    </source>
</evidence>
<gene>
    <name evidence="1" type="ORF">D5H75_33015</name>
</gene>
<evidence type="ECO:0000313" key="2">
    <source>
        <dbReference type="Proteomes" id="UP000265768"/>
    </source>
</evidence>